<evidence type="ECO:0000313" key="1">
    <source>
        <dbReference type="EMBL" id="CAI9602482.1"/>
    </source>
</evidence>
<organism evidence="1 2">
    <name type="scientific">Staurois parvus</name>
    <dbReference type="NCBI Taxonomy" id="386267"/>
    <lineage>
        <taxon>Eukaryota</taxon>
        <taxon>Metazoa</taxon>
        <taxon>Chordata</taxon>
        <taxon>Craniata</taxon>
        <taxon>Vertebrata</taxon>
        <taxon>Euteleostomi</taxon>
        <taxon>Amphibia</taxon>
        <taxon>Batrachia</taxon>
        <taxon>Anura</taxon>
        <taxon>Neobatrachia</taxon>
        <taxon>Ranoidea</taxon>
        <taxon>Ranidae</taxon>
        <taxon>Staurois</taxon>
    </lineage>
</organism>
<dbReference type="EMBL" id="CATNWA010017695">
    <property type="protein sequence ID" value="CAI9602482.1"/>
    <property type="molecule type" value="Genomic_DNA"/>
</dbReference>
<gene>
    <name evidence="1" type="ORF">SPARVUS_LOCUS13144037</name>
</gene>
<name>A0ABN9G2N9_9NEOB</name>
<protein>
    <submittedName>
        <fullName evidence="1">Uncharacterized protein</fullName>
    </submittedName>
</protein>
<accession>A0ABN9G2N9</accession>
<evidence type="ECO:0000313" key="2">
    <source>
        <dbReference type="Proteomes" id="UP001162483"/>
    </source>
</evidence>
<dbReference type="Proteomes" id="UP001162483">
    <property type="component" value="Unassembled WGS sequence"/>
</dbReference>
<reference evidence="1" key="1">
    <citation type="submission" date="2023-05" db="EMBL/GenBank/DDBJ databases">
        <authorList>
            <person name="Stuckert A."/>
        </authorList>
    </citation>
    <scope>NUCLEOTIDE SEQUENCE</scope>
</reference>
<comment type="caution">
    <text evidence="1">The sequence shown here is derived from an EMBL/GenBank/DDBJ whole genome shotgun (WGS) entry which is preliminary data.</text>
</comment>
<sequence length="115" mass="13206">MTIHLNLVSHSEAQMMSSESSLEDEIHFHLIYLRILLMTSLVIEEATEEAEVGLEDRFSQPSEDFQAFPLAFLHLIQVLLHRLVPLDMAASPHSPLRHLVVQEWATSNLFPHRPK</sequence>
<keyword evidence="2" id="KW-1185">Reference proteome</keyword>
<proteinExistence type="predicted"/>